<evidence type="ECO:0000313" key="9">
    <source>
        <dbReference type="Proteomes" id="UP000595074"/>
    </source>
</evidence>
<dbReference type="InterPro" id="IPR002579">
    <property type="entry name" value="Met_Sox_Rdtase_MsrB_dom"/>
</dbReference>
<dbReference type="PROSITE" id="PS51790">
    <property type="entry name" value="MSRB"/>
    <property type="match status" value="1"/>
</dbReference>
<dbReference type="Proteomes" id="UP000595074">
    <property type="component" value="Chromosome"/>
</dbReference>
<dbReference type="GO" id="GO:0033743">
    <property type="term" value="F:peptide-methionine (R)-S-oxide reductase activity"/>
    <property type="evidence" value="ECO:0007669"/>
    <property type="project" value="UniProtKB-UniRule"/>
</dbReference>
<reference evidence="8 9" key="1">
    <citation type="submission" date="2020-10" db="EMBL/GenBank/DDBJ databases">
        <title>The genome of sulfurovum sp.</title>
        <authorList>
            <person name="Xie S."/>
            <person name="Shao Z."/>
            <person name="Jiang L."/>
        </authorList>
    </citation>
    <scope>NUCLEOTIDE SEQUENCE [LARGE SCALE GENOMIC DNA]</scope>
    <source>
        <strain evidence="8 9">ST-419</strain>
    </source>
</reference>
<feature type="active site" description="Nucleophile" evidence="6">
    <location>
        <position position="120"/>
    </location>
</feature>
<keyword evidence="2 6" id="KW-0479">Metal-binding</keyword>
<dbReference type="AlphaFoldDB" id="A0A7M1S539"/>
<dbReference type="Gene3D" id="2.170.150.20">
    <property type="entry name" value="Peptide methionine sulfoxide reductase"/>
    <property type="match status" value="1"/>
</dbReference>
<evidence type="ECO:0000256" key="2">
    <source>
        <dbReference type="ARBA" id="ARBA00022723"/>
    </source>
</evidence>
<evidence type="ECO:0000256" key="1">
    <source>
        <dbReference type="ARBA" id="ARBA00007174"/>
    </source>
</evidence>
<evidence type="ECO:0000256" key="3">
    <source>
        <dbReference type="ARBA" id="ARBA00022833"/>
    </source>
</evidence>
<feature type="binding site" evidence="6">
    <location>
        <position position="51"/>
    </location>
    <ligand>
        <name>Zn(2+)</name>
        <dbReference type="ChEBI" id="CHEBI:29105"/>
    </ligand>
</feature>
<dbReference type="HAMAP" id="MF_01400">
    <property type="entry name" value="MsrB"/>
    <property type="match status" value="1"/>
</dbReference>
<protein>
    <recommendedName>
        <fullName evidence="6">Peptide methionine sulfoxide reductase MsrB</fullName>
        <ecNumber evidence="6">1.8.4.12</ecNumber>
    </recommendedName>
    <alternativeName>
        <fullName evidence="6">Peptide-methionine (R)-S-oxide reductase</fullName>
    </alternativeName>
</protein>
<evidence type="ECO:0000259" key="7">
    <source>
        <dbReference type="PROSITE" id="PS51790"/>
    </source>
</evidence>
<feature type="binding site" evidence="6">
    <location>
        <position position="48"/>
    </location>
    <ligand>
        <name>Zn(2+)</name>
        <dbReference type="ChEBI" id="CHEBI:29105"/>
    </ligand>
</feature>
<dbReference type="GO" id="GO:0006979">
    <property type="term" value="P:response to oxidative stress"/>
    <property type="evidence" value="ECO:0007669"/>
    <property type="project" value="InterPro"/>
</dbReference>
<evidence type="ECO:0000256" key="5">
    <source>
        <dbReference type="ARBA" id="ARBA00048488"/>
    </source>
</evidence>
<dbReference type="GO" id="GO:0008270">
    <property type="term" value="F:zinc ion binding"/>
    <property type="evidence" value="ECO:0007669"/>
    <property type="project" value="UniProtKB-UniRule"/>
</dbReference>
<feature type="domain" description="MsrB" evidence="7">
    <location>
        <begin position="9"/>
        <end position="131"/>
    </location>
</feature>
<evidence type="ECO:0000256" key="6">
    <source>
        <dbReference type="HAMAP-Rule" id="MF_01400"/>
    </source>
</evidence>
<dbReference type="InterPro" id="IPR011057">
    <property type="entry name" value="Mss4-like_sf"/>
</dbReference>
<evidence type="ECO:0000313" key="8">
    <source>
        <dbReference type="EMBL" id="QOR62537.1"/>
    </source>
</evidence>
<dbReference type="FunFam" id="2.170.150.20:FF:000001">
    <property type="entry name" value="Peptide methionine sulfoxide reductase MsrB"/>
    <property type="match status" value="1"/>
</dbReference>
<dbReference type="RefSeq" id="WP_197549355.1">
    <property type="nucleotide sequence ID" value="NZ_CP063164.1"/>
</dbReference>
<evidence type="ECO:0000256" key="4">
    <source>
        <dbReference type="ARBA" id="ARBA00023002"/>
    </source>
</evidence>
<dbReference type="GO" id="GO:0005737">
    <property type="term" value="C:cytoplasm"/>
    <property type="evidence" value="ECO:0007669"/>
    <property type="project" value="TreeGrafter"/>
</dbReference>
<keyword evidence="3 6" id="KW-0862">Zinc</keyword>
<proteinExistence type="inferred from homology"/>
<dbReference type="NCBIfam" id="TIGR00357">
    <property type="entry name" value="peptide-methionine (R)-S-oxide reductase MsrB"/>
    <property type="match status" value="1"/>
</dbReference>
<comment type="catalytic activity">
    <reaction evidence="5 6">
        <text>L-methionyl-[protein] + [thioredoxin]-disulfide + H2O = L-methionyl-(R)-S-oxide-[protein] + [thioredoxin]-dithiol</text>
        <dbReference type="Rhea" id="RHEA:24164"/>
        <dbReference type="Rhea" id="RHEA-COMP:10698"/>
        <dbReference type="Rhea" id="RHEA-COMP:10700"/>
        <dbReference type="Rhea" id="RHEA-COMP:12313"/>
        <dbReference type="Rhea" id="RHEA-COMP:12314"/>
        <dbReference type="ChEBI" id="CHEBI:15377"/>
        <dbReference type="ChEBI" id="CHEBI:16044"/>
        <dbReference type="ChEBI" id="CHEBI:29950"/>
        <dbReference type="ChEBI" id="CHEBI:45764"/>
        <dbReference type="ChEBI" id="CHEBI:50058"/>
        <dbReference type="EC" id="1.8.4.12"/>
    </reaction>
</comment>
<keyword evidence="4 6" id="KW-0560">Oxidoreductase</keyword>
<comment type="cofactor">
    <cofactor evidence="6">
        <name>Zn(2+)</name>
        <dbReference type="ChEBI" id="CHEBI:29105"/>
    </cofactor>
    <text evidence="6">Binds 1 zinc ion per subunit. The zinc ion is important for the structural integrity of the protein.</text>
</comment>
<accession>A0A7M1S539</accession>
<sequence length="133" mass="15201">MGYKIELDREKLQKELTPLEYNVCLNHGTEPPFQNEFWDHKAEGVYSCKCCQTPLFSSESKFDSGTGWPSYFKPICDDVIEEIEDHSHGMTRVEVRCSACGSHLGHVFPDGPAPTYLRYCINSASLDFKEKEQ</sequence>
<dbReference type="KEGG" id="sinu:IMZ28_03450"/>
<dbReference type="GO" id="GO:0030091">
    <property type="term" value="P:protein repair"/>
    <property type="evidence" value="ECO:0007669"/>
    <property type="project" value="InterPro"/>
</dbReference>
<dbReference type="Pfam" id="PF01641">
    <property type="entry name" value="SelR"/>
    <property type="match status" value="1"/>
</dbReference>
<gene>
    <name evidence="6 8" type="primary">msrB</name>
    <name evidence="8" type="ORF">IMZ28_03450</name>
</gene>
<comment type="similarity">
    <text evidence="1 6">Belongs to the MsrB Met sulfoxide reductase family.</text>
</comment>
<keyword evidence="9" id="KW-1185">Reference proteome</keyword>
<feature type="binding site" evidence="6">
    <location>
        <position position="97"/>
    </location>
    <ligand>
        <name>Zn(2+)</name>
        <dbReference type="ChEBI" id="CHEBI:29105"/>
    </ligand>
</feature>
<dbReference type="SUPFAM" id="SSF51316">
    <property type="entry name" value="Mss4-like"/>
    <property type="match status" value="1"/>
</dbReference>
<dbReference type="InterPro" id="IPR028427">
    <property type="entry name" value="Met_Sox_Rdtase_MsrB"/>
</dbReference>
<name>A0A7M1S539_9BACT</name>
<feature type="binding site" evidence="6">
    <location>
        <position position="100"/>
    </location>
    <ligand>
        <name>Zn(2+)</name>
        <dbReference type="ChEBI" id="CHEBI:29105"/>
    </ligand>
</feature>
<dbReference type="EMBL" id="CP063164">
    <property type="protein sequence ID" value="QOR62537.1"/>
    <property type="molecule type" value="Genomic_DNA"/>
</dbReference>
<organism evidence="8 9">
    <name type="scientific">Sulfurovum indicum</name>
    <dbReference type="NCBI Taxonomy" id="2779528"/>
    <lineage>
        <taxon>Bacteria</taxon>
        <taxon>Pseudomonadati</taxon>
        <taxon>Campylobacterota</taxon>
        <taxon>Epsilonproteobacteria</taxon>
        <taxon>Campylobacterales</taxon>
        <taxon>Sulfurovaceae</taxon>
        <taxon>Sulfurovum</taxon>
    </lineage>
</organism>
<dbReference type="EC" id="1.8.4.12" evidence="6"/>
<dbReference type="PANTHER" id="PTHR10173:SF52">
    <property type="entry name" value="METHIONINE-R-SULFOXIDE REDUCTASE B1"/>
    <property type="match status" value="1"/>
</dbReference>
<dbReference type="PANTHER" id="PTHR10173">
    <property type="entry name" value="METHIONINE SULFOXIDE REDUCTASE"/>
    <property type="match status" value="1"/>
</dbReference>